<evidence type="ECO:0000256" key="5">
    <source>
        <dbReference type="ARBA" id="ARBA00022781"/>
    </source>
</evidence>
<evidence type="ECO:0000256" key="14">
    <source>
        <dbReference type="RuleBase" id="RU003848"/>
    </source>
</evidence>
<keyword evidence="8 13" id="KW-0472">Membrane</keyword>
<dbReference type="CDD" id="cd06503">
    <property type="entry name" value="ATP-synt_Fo_b"/>
    <property type="match status" value="1"/>
</dbReference>
<keyword evidence="15" id="KW-0175">Coiled coil</keyword>
<dbReference type="InterPro" id="IPR002146">
    <property type="entry name" value="ATP_synth_b/b'su_bac/chlpt"/>
</dbReference>
<keyword evidence="13" id="KW-1003">Cell membrane</keyword>
<feature type="coiled-coil region" evidence="15">
    <location>
        <begin position="45"/>
        <end position="90"/>
    </location>
</feature>
<protein>
    <recommendedName>
        <fullName evidence="13">ATP synthase subunit b</fullName>
    </recommendedName>
    <alternativeName>
        <fullName evidence="13">ATP synthase F(0) sector subunit b</fullName>
    </alternativeName>
    <alternativeName>
        <fullName evidence="13">ATPase subunit I</fullName>
    </alternativeName>
    <alternativeName>
        <fullName evidence="13">F-type ATPase subunit b</fullName>
        <shortName evidence="13">F-ATPase subunit b</shortName>
    </alternativeName>
</protein>
<dbReference type="InterPro" id="IPR050059">
    <property type="entry name" value="ATP_synthase_B_chain"/>
</dbReference>
<dbReference type="Pfam" id="PF00430">
    <property type="entry name" value="ATP-synt_B"/>
    <property type="match status" value="1"/>
</dbReference>
<dbReference type="PANTHER" id="PTHR33445:SF2">
    <property type="entry name" value="ATP SYNTHASE SUBUNIT B', CHLOROPLASTIC"/>
    <property type="match status" value="1"/>
</dbReference>
<name>A0A098LFK5_9BACT</name>
<evidence type="ECO:0000256" key="2">
    <source>
        <dbReference type="ARBA" id="ARBA00022448"/>
    </source>
</evidence>
<keyword evidence="9 13" id="KW-0066">ATP synthesis</keyword>
<keyword evidence="6 13" id="KW-1133">Transmembrane helix</keyword>
<keyword evidence="7 13" id="KW-0406">Ion transport</keyword>
<evidence type="ECO:0000256" key="12">
    <source>
        <dbReference type="ARBA" id="ARBA00037847"/>
    </source>
</evidence>
<comment type="subcellular location">
    <subcellularLocation>
        <location evidence="13">Cell membrane</location>
        <topology evidence="13">Single-pass membrane protein</topology>
    </subcellularLocation>
    <subcellularLocation>
        <location evidence="12">Endomembrane system</location>
        <topology evidence="12">Single-pass membrane protein</topology>
    </subcellularLocation>
</comment>
<dbReference type="GO" id="GO:0005886">
    <property type="term" value="C:plasma membrane"/>
    <property type="evidence" value="ECO:0007669"/>
    <property type="project" value="UniProtKB-SubCell"/>
</dbReference>
<evidence type="ECO:0000256" key="8">
    <source>
        <dbReference type="ARBA" id="ARBA00023136"/>
    </source>
</evidence>
<dbReference type="GO" id="GO:0046933">
    <property type="term" value="F:proton-transporting ATP synthase activity, rotational mechanism"/>
    <property type="evidence" value="ECO:0007669"/>
    <property type="project" value="UniProtKB-UniRule"/>
</dbReference>
<organism evidence="16 17">
    <name type="scientific">Sporocytophaga myxococcoides</name>
    <dbReference type="NCBI Taxonomy" id="153721"/>
    <lineage>
        <taxon>Bacteria</taxon>
        <taxon>Pseudomonadati</taxon>
        <taxon>Bacteroidota</taxon>
        <taxon>Cytophagia</taxon>
        <taxon>Cytophagales</taxon>
        <taxon>Cytophagaceae</taxon>
        <taxon>Sporocytophaga</taxon>
    </lineage>
</organism>
<feature type="transmembrane region" description="Helical" evidence="13">
    <location>
        <begin position="6"/>
        <end position="22"/>
    </location>
</feature>
<proteinExistence type="inferred from homology"/>
<dbReference type="RefSeq" id="WP_045464558.1">
    <property type="nucleotide sequence ID" value="NZ_BBLT01000005.1"/>
</dbReference>
<keyword evidence="3 13" id="KW-0138">CF(0)</keyword>
<evidence type="ECO:0000256" key="10">
    <source>
        <dbReference type="ARBA" id="ARBA00025198"/>
    </source>
</evidence>
<keyword evidence="17" id="KW-1185">Reference proteome</keyword>
<dbReference type="PANTHER" id="PTHR33445">
    <property type="entry name" value="ATP SYNTHASE SUBUNIT B', CHLOROPLASTIC"/>
    <property type="match status" value="1"/>
</dbReference>
<sequence length="247" mass="28831">MKINWFTIIAQIINFIILAWLLKKLLYKPVLNAISNREKEREGLIKLTELKMAEANQIQNDLQKKSEDFENHKEELLKKIIQEVEEEKKRRFMEVYKMSDQLKNNLTKAIKEEKEQYLDELVKKLETEVFSLSKKVLKDLSSLHLQEVVTQIFIERLRNIDGEKIEKLTTNNGIADQIAIVKSAYEINSSLKEQIGTIVKKIADINEIHYEIEPDLICGVELIINGYRVAWSIKDYLNSVNALLDAK</sequence>
<evidence type="ECO:0000313" key="16">
    <source>
        <dbReference type="EMBL" id="GAL85740.1"/>
    </source>
</evidence>
<dbReference type="HAMAP" id="MF_01398">
    <property type="entry name" value="ATP_synth_b_bprime"/>
    <property type="match status" value="1"/>
</dbReference>
<comment type="function">
    <text evidence="10 13">F(1)F(0) ATP synthase produces ATP from ADP in the presence of a proton or sodium gradient. F-type ATPases consist of two structural domains, F(1) containing the extramembraneous catalytic core and F(0) containing the membrane proton channel, linked together by a central stalk and a peripheral stalk. During catalysis, ATP synthesis in the catalytic domain of F(1) is coupled via a rotary mechanism of the central stalk subunits to proton translocation.</text>
</comment>
<evidence type="ECO:0000256" key="15">
    <source>
        <dbReference type="SAM" id="Coils"/>
    </source>
</evidence>
<evidence type="ECO:0000256" key="11">
    <source>
        <dbReference type="ARBA" id="ARBA00025614"/>
    </source>
</evidence>
<reference evidence="16 17" key="1">
    <citation type="submission" date="2014-09" db="EMBL/GenBank/DDBJ databases">
        <title>Sporocytophaga myxococcoides PG-01 genome sequencing.</title>
        <authorList>
            <person name="Liu L."/>
            <person name="Gao P.J."/>
            <person name="Chen G.J."/>
            <person name="Wang L.S."/>
        </authorList>
    </citation>
    <scope>NUCLEOTIDE SEQUENCE [LARGE SCALE GENOMIC DNA]</scope>
    <source>
        <strain evidence="16 17">PG-01</strain>
    </source>
</reference>
<keyword evidence="5 13" id="KW-0375">Hydrogen ion transport</keyword>
<evidence type="ECO:0000256" key="3">
    <source>
        <dbReference type="ARBA" id="ARBA00022547"/>
    </source>
</evidence>
<dbReference type="GO" id="GO:0012505">
    <property type="term" value="C:endomembrane system"/>
    <property type="evidence" value="ECO:0007669"/>
    <property type="project" value="UniProtKB-SubCell"/>
</dbReference>
<dbReference type="AlphaFoldDB" id="A0A098LFK5"/>
<comment type="caution">
    <text evidence="16">The sequence shown here is derived from an EMBL/GenBank/DDBJ whole genome shotgun (WGS) entry which is preliminary data.</text>
</comment>
<dbReference type="eggNOG" id="COG0711">
    <property type="taxonomic scope" value="Bacteria"/>
</dbReference>
<dbReference type="OrthoDB" id="282095at2"/>
<comment type="subunit">
    <text evidence="13">F-type ATPases have 2 components, F(1) - the catalytic core - and F(0) - the membrane proton channel. F(1) has five subunits: alpha(3), beta(3), gamma(1), delta(1), epsilon(1). F(0) has three main subunits: a(1), b(2) and c(10-14). The alpha and beta chains form an alternating ring which encloses part of the gamma chain. F(1) is attached to F(0) by a central stalk formed by the gamma and epsilon chains, while a peripheral stalk is formed by the delta and b chains.</text>
</comment>
<keyword evidence="2 13" id="KW-0813">Transport</keyword>
<accession>A0A098LFK5</accession>
<comment type="function">
    <text evidence="11">Component of the F(0) channel, it forms part of the peripheral stalk, linking F(1) to F(0). The b'-subunit is a diverged and duplicated form of b found in plants and photosynthetic bacteria.</text>
</comment>
<evidence type="ECO:0000313" key="17">
    <source>
        <dbReference type="Proteomes" id="UP000030185"/>
    </source>
</evidence>
<keyword evidence="4 13" id="KW-0812">Transmembrane</keyword>
<evidence type="ECO:0000256" key="9">
    <source>
        <dbReference type="ARBA" id="ARBA00023310"/>
    </source>
</evidence>
<comment type="similarity">
    <text evidence="1 13 14">Belongs to the ATPase B chain family.</text>
</comment>
<evidence type="ECO:0000256" key="4">
    <source>
        <dbReference type="ARBA" id="ARBA00022692"/>
    </source>
</evidence>
<dbReference type="EMBL" id="BBLT01000005">
    <property type="protein sequence ID" value="GAL85740.1"/>
    <property type="molecule type" value="Genomic_DNA"/>
</dbReference>
<evidence type="ECO:0000256" key="1">
    <source>
        <dbReference type="ARBA" id="ARBA00005513"/>
    </source>
</evidence>
<dbReference type="Proteomes" id="UP000030185">
    <property type="component" value="Unassembled WGS sequence"/>
</dbReference>
<gene>
    <name evidence="13" type="primary">atpF</name>
    <name evidence="16" type="ORF">MYP_2969</name>
</gene>
<evidence type="ECO:0000256" key="13">
    <source>
        <dbReference type="HAMAP-Rule" id="MF_01398"/>
    </source>
</evidence>
<evidence type="ECO:0000256" key="6">
    <source>
        <dbReference type="ARBA" id="ARBA00022989"/>
    </source>
</evidence>
<dbReference type="STRING" id="153721.MYP_2969"/>
<dbReference type="GO" id="GO:0045259">
    <property type="term" value="C:proton-transporting ATP synthase complex"/>
    <property type="evidence" value="ECO:0007669"/>
    <property type="project" value="UniProtKB-KW"/>
</dbReference>
<dbReference type="GO" id="GO:0046961">
    <property type="term" value="F:proton-transporting ATPase activity, rotational mechanism"/>
    <property type="evidence" value="ECO:0007669"/>
    <property type="project" value="TreeGrafter"/>
</dbReference>
<evidence type="ECO:0000256" key="7">
    <source>
        <dbReference type="ARBA" id="ARBA00023065"/>
    </source>
</evidence>